<gene>
    <name evidence="1" type="ORF">SAMN06264867_1185</name>
</gene>
<dbReference type="Proteomes" id="UP000319712">
    <property type="component" value="Unassembled WGS sequence"/>
</dbReference>
<evidence type="ECO:0000313" key="2">
    <source>
        <dbReference type="Proteomes" id="UP000319712"/>
    </source>
</evidence>
<dbReference type="OrthoDB" id="285635at2157"/>
<dbReference type="RefSeq" id="WP_142987818.1">
    <property type="nucleotide sequence ID" value="NZ_FXTD01000018.1"/>
</dbReference>
<dbReference type="Gene3D" id="1.10.10.10">
    <property type="entry name" value="Winged helix-like DNA-binding domain superfamily/Winged helix DNA-binding domain"/>
    <property type="match status" value="1"/>
</dbReference>
<dbReference type="AlphaFoldDB" id="A0A521F3H5"/>
<protein>
    <submittedName>
        <fullName evidence="1">Uncharacterized protein</fullName>
    </submittedName>
</protein>
<dbReference type="EMBL" id="FXTD01000018">
    <property type="protein sequence ID" value="SMO90768.1"/>
    <property type="molecule type" value="Genomic_DNA"/>
</dbReference>
<sequence length="112" mass="12885">MGHIPEWMKLIDERILEYLDENGASFPFEISSDLSMTAPRNRVRRRCWVLVNAEFAVPMREKLAHERYAIKFDIADRGGDYLDGEFDASLIQPLPAPRPPHATRPGWWAGFG</sequence>
<accession>A0A521F3H5</accession>
<dbReference type="InterPro" id="IPR036388">
    <property type="entry name" value="WH-like_DNA-bd_sf"/>
</dbReference>
<name>A0A521F3H5_9EURY</name>
<reference evidence="1 2" key="1">
    <citation type="submission" date="2017-05" db="EMBL/GenBank/DDBJ databases">
        <authorList>
            <person name="Varghese N."/>
            <person name="Submissions S."/>
        </authorList>
    </citation>
    <scope>NUCLEOTIDE SEQUENCE [LARGE SCALE GENOMIC DNA]</scope>
    <source>
        <strain evidence="1 2">DSM 19504</strain>
    </source>
</reference>
<evidence type="ECO:0000313" key="1">
    <source>
        <dbReference type="EMBL" id="SMO90768.1"/>
    </source>
</evidence>
<organism evidence="1 2">
    <name type="scientific">Halorubrum cibi</name>
    <dbReference type="NCBI Taxonomy" id="413815"/>
    <lineage>
        <taxon>Archaea</taxon>
        <taxon>Methanobacteriati</taxon>
        <taxon>Methanobacteriota</taxon>
        <taxon>Stenosarchaea group</taxon>
        <taxon>Halobacteria</taxon>
        <taxon>Halobacteriales</taxon>
        <taxon>Haloferacaceae</taxon>
        <taxon>Halorubrum</taxon>
    </lineage>
</organism>
<proteinExistence type="predicted"/>
<keyword evidence="2" id="KW-1185">Reference proteome</keyword>